<dbReference type="SUPFAM" id="SSF48452">
    <property type="entry name" value="TPR-like"/>
    <property type="match status" value="3"/>
</dbReference>
<dbReference type="SMART" id="SM00862">
    <property type="entry name" value="Trans_reg_C"/>
    <property type="match status" value="1"/>
</dbReference>
<reference evidence="9 10" key="1">
    <citation type="submission" date="2024-09" db="EMBL/GenBank/DDBJ databases">
        <authorList>
            <person name="Sun Q."/>
            <person name="Mori K."/>
        </authorList>
    </citation>
    <scope>NUCLEOTIDE SEQUENCE [LARGE SCALE GENOMIC DNA]</scope>
    <source>
        <strain evidence="9 10">TBRC 2205</strain>
    </source>
</reference>
<dbReference type="PRINTS" id="PR00364">
    <property type="entry name" value="DISEASERSIST"/>
</dbReference>
<dbReference type="InterPro" id="IPR016032">
    <property type="entry name" value="Sig_transdc_resp-reg_C-effctor"/>
</dbReference>
<name>A0ABV6P358_9ACTN</name>
<feature type="region of interest" description="Disordered" evidence="7">
    <location>
        <begin position="274"/>
        <end position="297"/>
    </location>
</feature>
<evidence type="ECO:0000256" key="1">
    <source>
        <dbReference type="ARBA" id="ARBA00005820"/>
    </source>
</evidence>
<evidence type="ECO:0000256" key="5">
    <source>
        <dbReference type="PROSITE-ProRule" id="PRU00339"/>
    </source>
</evidence>
<dbReference type="RefSeq" id="WP_377342765.1">
    <property type="nucleotide sequence ID" value="NZ_JBHLUE010000026.1"/>
</dbReference>
<dbReference type="Gene3D" id="1.10.10.10">
    <property type="entry name" value="Winged helix-like DNA-binding domain superfamily/Winged helix DNA-binding domain"/>
    <property type="match status" value="1"/>
</dbReference>
<gene>
    <name evidence="9" type="ORF">ACFFHU_25400</name>
</gene>
<evidence type="ECO:0000259" key="8">
    <source>
        <dbReference type="PROSITE" id="PS51755"/>
    </source>
</evidence>
<keyword evidence="2" id="KW-0805">Transcription regulation</keyword>
<feature type="domain" description="OmpR/PhoB-type" evidence="8">
    <location>
        <begin position="18"/>
        <end position="122"/>
    </location>
</feature>
<keyword evidence="10" id="KW-1185">Reference proteome</keyword>
<dbReference type="Gene3D" id="1.25.40.10">
    <property type="entry name" value="Tetratricopeptide repeat domain"/>
    <property type="match status" value="3"/>
</dbReference>
<dbReference type="PROSITE" id="PS50005">
    <property type="entry name" value="TPR"/>
    <property type="match status" value="2"/>
</dbReference>
<evidence type="ECO:0000256" key="6">
    <source>
        <dbReference type="PROSITE-ProRule" id="PRU01091"/>
    </source>
</evidence>
<keyword evidence="4" id="KW-0804">Transcription</keyword>
<evidence type="ECO:0000256" key="7">
    <source>
        <dbReference type="SAM" id="MobiDB-lite"/>
    </source>
</evidence>
<dbReference type="SUPFAM" id="SSF52540">
    <property type="entry name" value="P-loop containing nucleoside triphosphate hydrolases"/>
    <property type="match status" value="1"/>
</dbReference>
<dbReference type="PANTHER" id="PTHR35807">
    <property type="entry name" value="TRANSCRIPTIONAL REGULATOR REDD-RELATED"/>
    <property type="match status" value="1"/>
</dbReference>
<dbReference type="SUPFAM" id="SSF46894">
    <property type="entry name" value="C-terminal effector domain of the bipartite response regulators"/>
    <property type="match status" value="1"/>
</dbReference>
<comment type="caution">
    <text evidence="9">The sequence shown here is derived from an EMBL/GenBank/DDBJ whole genome shotgun (WGS) entry which is preliminary data.</text>
</comment>
<dbReference type="EMBL" id="JBHLUE010000026">
    <property type="protein sequence ID" value="MFC0567460.1"/>
    <property type="molecule type" value="Genomic_DNA"/>
</dbReference>
<comment type="similarity">
    <text evidence="1">Belongs to the AfsR/DnrI/RedD regulatory family.</text>
</comment>
<dbReference type="InterPro" id="IPR036388">
    <property type="entry name" value="WH-like_DNA-bd_sf"/>
</dbReference>
<organism evidence="9 10">
    <name type="scientific">Plantactinospora siamensis</name>
    <dbReference type="NCBI Taxonomy" id="555372"/>
    <lineage>
        <taxon>Bacteria</taxon>
        <taxon>Bacillati</taxon>
        <taxon>Actinomycetota</taxon>
        <taxon>Actinomycetes</taxon>
        <taxon>Micromonosporales</taxon>
        <taxon>Micromonosporaceae</taxon>
        <taxon>Plantactinospora</taxon>
    </lineage>
</organism>
<dbReference type="InterPro" id="IPR027417">
    <property type="entry name" value="P-loop_NTPase"/>
</dbReference>
<sequence>MTQWTSTEAALASTDQPSTSAHVDRPAVTVRLLGPVEVRADGGAVALGPAKQKALLAALAIDVGHPVPVRTVMERLWDDPPAGARSSLYSYVARLRQVLRGITGRGAPLDIATGSGGYMLRASPQAVDLARYTASIARARQTTHPAERAELFSQAIEVWGGEPLADVAGAWAANLRAALTEQQVGVMTDWAESELACGRPDSVVNRLPIFLERHPLVEPLLAAFLQALAMQGRSAEALDRYARYRERLIEELGADPGPRLAQIHAAILRNEVPTRQWPGERPPATAEATTRPDPPRQLPLDIAALIGREREVAAVSAALDPSTEEAGRACCISGTAGVGKTALAVHCAHRMSQQFPDGQLYLDLRGFGPDRPLDAAEALEILLRAVGVPSAPYTLAERINAYRSAMADRRVLVLLDNAAASEQVRPLLAAGPGCATLITSRDKLAALVARDSATRVDLAPLPAEAAVRLLERLLGQRASVDRHTLLALAQRCSFLPLALRVATEAVRSRPRTPLAALMAEADGGPGWLDLLDTGDDDSTAVRGVLSWSYRSLAEDAARAFRLLGSHPGQQFGEAAAMALLGEDIRTTRRLLRDLLRANLIMEVGQSRFVMHDLLRQYAREFPQDRPAIIRMLDHYLITASAAMRTIRPMDLHDLAAPPSDAPAPFTRAEEAMRWLRMERANLLAAIERAAASGHPHHVVRLASTIRRFLELRGSYTDMARVHHLALDAARELGDVRAEALTLRNIGVMYGRVNETELALQHFTRSLELFRAVGDRVGEASVLGNLGILFMNMSRVAAAESHLRQAIALCLEIDVPLLLGTSLTALGALYAGLGRYDEAIEHHARAIAGLLHIGNWQAAAAAQDGLGATYRRLGRYDEAWHCFDQALRAARASGHRYGECAVLINLGELYRLTGCDERAVWCFRQATQIARSIDDRRCEAGALNGLARVLLADGRMGEATVLLRRALLAARSAEDSTQQVRALTGLGLSHRDERQVAHRFLDQAWSACTPLETTEAQEIRAIRIEIDDFLSVTGA</sequence>
<evidence type="ECO:0000256" key="4">
    <source>
        <dbReference type="ARBA" id="ARBA00023163"/>
    </source>
</evidence>
<dbReference type="InterPro" id="IPR011990">
    <property type="entry name" value="TPR-like_helical_dom_sf"/>
</dbReference>
<dbReference type="Pfam" id="PF03704">
    <property type="entry name" value="BTAD"/>
    <property type="match status" value="1"/>
</dbReference>
<dbReference type="Pfam" id="PF17874">
    <property type="entry name" value="TPR_MalT"/>
    <property type="match status" value="1"/>
</dbReference>
<accession>A0ABV6P358</accession>
<dbReference type="PANTHER" id="PTHR35807:SF1">
    <property type="entry name" value="TRANSCRIPTIONAL REGULATOR REDD"/>
    <property type="match status" value="1"/>
</dbReference>
<keyword evidence="5" id="KW-0802">TPR repeat</keyword>
<dbReference type="InterPro" id="IPR051677">
    <property type="entry name" value="AfsR-DnrI-RedD_regulator"/>
</dbReference>
<keyword evidence="3 6" id="KW-0238">DNA-binding</keyword>
<dbReference type="Pfam" id="PF13191">
    <property type="entry name" value="AAA_16"/>
    <property type="match status" value="1"/>
</dbReference>
<dbReference type="SMART" id="SM00028">
    <property type="entry name" value="TPR"/>
    <property type="match status" value="6"/>
</dbReference>
<evidence type="ECO:0000256" key="3">
    <source>
        <dbReference type="ARBA" id="ARBA00023125"/>
    </source>
</evidence>
<evidence type="ECO:0000313" key="9">
    <source>
        <dbReference type="EMBL" id="MFC0567460.1"/>
    </source>
</evidence>
<feature type="repeat" description="TPR" evidence="5">
    <location>
        <begin position="739"/>
        <end position="772"/>
    </location>
</feature>
<dbReference type="InterPro" id="IPR019734">
    <property type="entry name" value="TPR_rpt"/>
</dbReference>
<dbReference type="InterPro" id="IPR001867">
    <property type="entry name" value="OmpR/PhoB-type_DNA-bd"/>
</dbReference>
<dbReference type="InterPro" id="IPR041664">
    <property type="entry name" value="AAA_16"/>
</dbReference>
<dbReference type="Proteomes" id="UP001589894">
    <property type="component" value="Unassembled WGS sequence"/>
</dbReference>
<feature type="DNA-binding region" description="OmpR/PhoB-type" evidence="6">
    <location>
        <begin position="18"/>
        <end position="122"/>
    </location>
</feature>
<protein>
    <submittedName>
        <fullName evidence="9">Tetratricopeptide repeat protein</fullName>
    </submittedName>
</protein>
<proteinExistence type="inferred from homology"/>
<dbReference type="InterPro" id="IPR041617">
    <property type="entry name" value="TPR_MalT"/>
</dbReference>
<dbReference type="PROSITE" id="PS51755">
    <property type="entry name" value="OMPR_PHOB"/>
    <property type="match status" value="1"/>
</dbReference>
<feature type="region of interest" description="Disordered" evidence="7">
    <location>
        <begin position="1"/>
        <end position="23"/>
    </location>
</feature>
<feature type="compositionally biased region" description="Polar residues" evidence="7">
    <location>
        <begin position="1"/>
        <end position="21"/>
    </location>
</feature>
<evidence type="ECO:0000256" key="2">
    <source>
        <dbReference type="ARBA" id="ARBA00023015"/>
    </source>
</evidence>
<evidence type="ECO:0000313" key="10">
    <source>
        <dbReference type="Proteomes" id="UP001589894"/>
    </source>
</evidence>
<dbReference type="SMART" id="SM01043">
    <property type="entry name" value="BTAD"/>
    <property type="match status" value="1"/>
</dbReference>
<dbReference type="InterPro" id="IPR005158">
    <property type="entry name" value="BTAD"/>
</dbReference>
<dbReference type="Gene3D" id="3.40.50.300">
    <property type="entry name" value="P-loop containing nucleotide triphosphate hydrolases"/>
    <property type="match status" value="1"/>
</dbReference>
<feature type="repeat" description="TPR" evidence="5">
    <location>
        <begin position="859"/>
        <end position="892"/>
    </location>
</feature>